<accession>A0A2T6C3N4</accession>
<reference evidence="1 2" key="1">
    <citation type="submission" date="2018-04" db="EMBL/GenBank/DDBJ databases">
        <title>Genomic Encyclopedia of Archaeal and Bacterial Type Strains, Phase II (KMG-II): from individual species to whole genera.</title>
        <authorList>
            <person name="Goeker M."/>
        </authorList>
    </citation>
    <scope>NUCLEOTIDE SEQUENCE [LARGE SCALE GENOMIC DNA]</scope>
    <source>
        <strain evidence="1 2">DSM 25731</strain>
    </source>
</reference>
<dbReference type="Pfam" id="PF13620">
    <property type="entry name" value="CarboxypepD_reg"/>
    <property type="match status" value="1"/>
</dbReference>
<keyword evidence="1" id="KW-0378">Hydrolase</keyword>
<dbReference type="AlphaFoldDB" id="A0A2T6C3N4"/>
<comment type="caution">
    <text evidence="1">The sequence shown here is derived from an EMBL/GenBank/DDBJ whole genome shotgun (WGS) entry which is preliminary data.</text>
</comment>
<proteinExistence type="predicted"/>
<dbReference type="InterPro" id="IPR013783">
    <property type="entry name" value="Ig-like_fold"/>
</dbReference>
<keyword evidence="1" id="KW-0645">Protease</keyword>
<dbReference type="GO" id="GO:0004180">
    <property type="term" value="F:carboxypeptidase activity"/>
    <property type="evidence" value="ECO:0007669"/>
    <property type="project" value="UniProtKB-KW"/>
</dbReference>
<dbReference type="Proteomes" id="UP000244090">
    <property type="component" value="Unassembled WGS sequence"/>
</dbReference>
<protein>
    <submittedName>
        <fullName evidence="1">Carboxypeptidase family protein</fullName>
    </submittedName>
</protein>
<dbReference type="InterPro" id="IPR008969">
    <property type="entry name" value="CarboxyPept-like_regulatory"/>
</dbReference>
<dbReference type="Gene3D" id="2.60.40.10">
    <property type="entry name" value="Immunoglobulins"/>
    <property type="match status" value="1"/>
</dbReference>
<dbReference type="OrthoDB" id="983143at2"/>
<keyword evidence="2" id="KW-1185">Reference proteome</keyword>
<organism evidence="1 2">
    <name type="scientific">Kordia periserrulae</name>
    <dbReference type="NCBI Taxonomy" id="701523"/>
    <lineage>
        <taxon>Bacteria</taxon>
        <taxon>Pseudomonadati</taxon>
        <taxon>Bacteroidota</taxon>
        <taxon>Flavobacteriia</taxon>
        <taxon>Flavobacteriales</taxon>
        <taxon>Flavobacteriaceae</taxon>
        <taxon>Kordia</taxon>
    </lineage>
</organism>
<gene>
    <name evidence="1" type="ORF">C8N46_102331</name>
</gene>
<dbReference type="SUPFAM" id="SSF49464">
    <property type="entry name" value="Carboxypeptidase regulatory domain-like"/>
    <property type="match status" value="1"/>
</dbReference>
<name>A0A2T6C3N4_9FLAO</name>
<dbReference type="RefSeq" id="WP_108113904.1">
    <property type="nucleotide sequence ID" value="NZ_QBKT01000002.1"/>
</dbReference>
<keyword evidence="1" id="KW-0121">Carboxypeptidase</keyword>
<sequence length="93" mass="10278">MNTSALYCSVTDTLGEPLPGVTLMLQNKSKSDSMPITHVTNAKGKSTFADLMPSEYEITVSMVGFQTIKRILTISVNRDLYESFVMQTAPVRE</sequence>
<dbReference type="EMBL" id="QBKT01000002">
    <property type="protein sequence ID" value="PTX62930.1"/>
    <property type="molecule type" value="Genomic_DNA"/>
</dbReference>
<evidence type="ECO:0000313" key="1">
    <source>
        <dbReference type="EMBL" id="PTX62930.1"/>
    </source>
</evidence>
<evidence type="ECO:0000313" key="2">
    <source>
        <dbReference type="Proteomes" id="UP000244090"/>
    </source>
</evidence>